<protein>
    <submittedName>
        <fullName evidence="2">Uncharacterized protein</fullName>
    </submittedName>
</protein>
<proteinExistence type="predicted"/>
<keyword evidence="1" id="KW-1133">Transmembrane helix</keyword>
<accession>A0A0H3ZL45</accession>
<name>A0A0H3ZL45_9VIBR</name>
<evidence type="ECO:0000256" key="1">
    <source>
        <dbReference type="SAM" id="Phobius"/>
    </source>
</evidence>
<organism evidence="2">
    <name type="scientific">Vibrio sp. FF_307</name>
    <dbReference type="NCBI Taxonomy" id="1652834"/>
    <lineage>
        <taxon>Bacteria</taxon>
        <taxon>Pseudomonadati</taxon>
        <taxon>Pseudomonadota</taxon>
        <taxon>Gammaproteobacteria</taxon>
        <taxon>Vibrionales</taxon>
        <taxon>Vibrionaceae</taxon>
        <taxon>Vibrio</taxon>
    </lineage>
</organism>
<keyword evidence="1" id="KW-0812">Transmembrane</keyword>
<dbReference type="AlphaFoldDB" id="A0A0H3ZL45"/>
<sequence>MNLTSLTLASMLRTLAMLGVVTGLLLAYHGAREKALLKQTTSAVMQAMDKQIRSETERTDCLHVPIDDNINTLVSEGWLDASIRDDSPWTLDIAYQASRNSGRVIGKHLTLTAHSSQEAIRLNELAQTVIGSWQFQGRTLKILEVVKGPTDVSRMEFDPATACFAW</sequence>
<feature type="transmembrane region" description="Helical" evidence="1">
    <location>
        <begin position="6"/>
        <end position="28"/>
    </location>
</feature>
<evidence type="ECO:0000313" key="2">
    <source>
        <dbReference type="EMBL" id="AKN36755.1"/>
    </source>
</evidence>
<dbReference type="EMBL" id="KP795512">
    <property type="protein sequence ID" value="AKN36755.1"/>
    <property type="molecule type" value="Genomic_DNA"/>
</dbReference>
<reference evidence="2" key="1">
    <citation type="journal article" date="2015" name="MBio">
        <title>Eco-Evolutionary Dynamics of Episomes among Ecologically Cohesive Bacterial Populations.</title>
        <authorList>
            <person name="Xue H."/>
            <person name="Cordero O.X."/>
            <person name="Camas F.M."/>
            <person name="Trimble W."/>
            <person name="Meyer F."/>
            <person name="Guglielmini J."/>
            <person name="Rocha E.P."/>
            <person name="Polz M.F."/>
        </authorList>
    </citation>
    <scope>NUCLEOTIDE SEQUENCE</scope>
    <source>
        <strain evidence="2">FF_307</strain>
    </source>
</reference>
<keyword evidence="1" id="KW-0472">Membrane</keyword>